<feature type="domain" description="FAD-binding FR-type" evidence="15">
    <location>
        <begin position="67"/>
        <end position="171"/>
    </location>
</feature>
<dbReference type="PRINTS" id="PR00371">
    <property type="entry name" value="FPNCR"/>
</dbReference>
<feature type="binding site" evidence="13">
    <location>
        <position position="121"/>
    </location>
    <ligand>
        <name>FAD</name>
        <dbReference type="ChEBI" id="CHEBI:57692"/>
    </ligand>
</feature>
<evidence type="ECO:0000256" key="7">
    <source>
        <dbReference type="ARBA" id="ARBA00022989"/>
    </source>
</evidence>
<evidence type="ECO:0000256" key="5">
    <source>
        <dbReference type="ARBA" id="ARBA00022692"/>
    </source>
</evidence>
<dbReference type="GO" id="GO:0005741">
    <property type="term" value="C:mitochondrial outer membrane"/>
    <property type="evidence" value="ECO:0007669"/>
    <property type="project" value="UniProtKB-SubCell"/>
</dbReference>
<keyword evidence="4 13" id="KW-0285">Flavoprotein</keyword>
<dbReference type="InterPro" id="IPR008333">
    <property type="entry name" value="Cbr1-like_FAD-bd_dom"/>
</dbReference>
<dbReference type="CDD" id="cd06183">
    <property type="entry name" value="cyt_b5_reduct_like"/>
    <property type="match status" value="1"/>
</dbReference>
<sequence length="318" mass="34182">MFSAIRTTIPRQFSRAYSTAPGGGRSANGVLWASLATGAVLVGGYFYTRSREAQAASAPAVAALDPTKFTPFTLKEKVPINHDTALFRFALDPNQVLGLDVTSCLVVRAAVDGSDKPVVRPYTPVSPRDARGYFDLVVKGYPAGKVSAHLHKMSPGEALEFKGPIPKYPYKAGALKEIGMVAGGSGITPMLQLIQHILGDPSDKTKLTLIFANRSEEDIILRSTLDEYARAHPDRFRVHYVVDKASSSDWKGDVGYITKEMVQKYLPAPSGDGVLVSACGPVPMMKIVSGPKAPDFSQGDVGGIFKELGYAPSQVFKF</sequence>
<dbReference type="InterPro" id="IPR017938">
    <property type="entry name" value="Riboflavin_synthase-like_b-brl"/>
</dbReference>
<keyword evidence="11" id="KW-0472">Membrane</keyword>
<comment type="catalytic activity">
    <reaction evidence="12 14">
        <text>2 Fe(III)-[cytochrome b5] + NADH = 2 Fe(II)-[cytochrome b5] + NAD(+) + H(+)</text>
        <dbReference type="Rhea" id="RHEA:46680"/>
        <dbReference type="Rhea" id="RHEA-COMP:10438"/>
        <dbReference type="Rhea" id="RHEA-COMP:10439"/>
        <dbReference type="ChEBI" id="CHEBI:15378"/>
        <dbReference type="ChEBI" id="CHEBI:29033"/>
        <dbReference type="ChEBI" id="CHEBI:29034"/>
        <dbReference type="ChEBI" id="CHEBI:57540"/>
        <dbReference type="ChEBI" id="CHEBI:57945"/>
        <dbReference type="EC" id="1.6.2.2"/>
    </reaction>
</comment>
<evidence type="ECO:0000256" key="10">
    <source>
        <dbReference type="ARBA" id="ARBA00023128"/>
    </source>
</evidence>
<dbReference type="SUPFAM" id="SSF63380">
    <property type="entry name" value="Riboflavin synthase domain-like"/>
    <property type="match status" value="1"/>
</dbReference>
<dbReference type="Gene3D" id="2.40.30.10">
    <property type="entry name" value="Translation factors"/>
    <property type="match status" value="1"/>
</dbReference>
<feature type="binding site" evidence="13">
    <location>
        <position position="120"/>
    </location>
    <ligand>
        <name>FAD</name>
        <dbReference type="ChEBI" id="CHEBI:57692"/>
    </ligand>
</feature>
<keyword evidence="10" id="KW-0496">Mitochondrion</keyword>
<evidence type="ECO:0000256" key="11">
    <source>
        <dbReference type="ARBA" id="ARBA00023136"/>
    </source>
</evidence>
<dbReference type="InterPro" id="IPR001834">
    <property type="entry name" value="CBR-like"/>
</dbReference>
<evidence type="ECO:0000256" key="13">
    <source>
        <dbReference type="PIRSR" id="PIRSR601834-1"/>
    </source>
</evidence>
<evidence type="ECO:0000256" key="1">
    <source>
        <dbReference type="ARBA" id="ARBA00001974"/>
    </source>
</evidence>
<dbReference type="Pfam" id="PF00970">
    <property type="entry name" value="FAD_binding_6"/>
    <property type="match status" value="1"/>
</dbReference>
<dbReference type="EMBL" id="JANBUL010000042">
    <property type="protein sequence ID" value="KAJ2783675.1"/>
    <property type="molecule type" value="Genomic_DNA"/>
</dbReference>
<feature type="binding site" evidence="13">
    <location>
        <position position="145"/>
    </location>
    <ligand>
        <name>FAD</name>
        <dbReference type="ChEBI" id="CHEBI:57692"/>
    </ligand>
</feature>
<evidence type="ECO:0000256" key="4">
    <source>
        <dbReference type="ARBA" id="ARBA00022630"/>
    </source>
</evidence>
<proteinExistence type="inferred from homology"/>
<feature type="binding site" evidence="13">
    <location>
        <position position="137"/>
    </location>
    <ligand>
        <name>FAD</name>
        <dbReference type="ChEBI" id="CHEBI:57692"/>
    </ligand>
</feature>
<dbReference type="PRINTS" id="PR00406">
    <property type="entry name" value="CYTB5RDTASE"/>
</dbReference>
<evidence type="ECO:0000256" key="2">
    <source>
        <dbReference type="ARBA" id="ARBA00004572"/>
    </source>
</evidence>
<evidence type="ECO:0000313" key="17">
    <source>
        <dbReference type="Proteomes" id="UP001140217"/>
    </source>
</evidence>
<keyword evidence="9 14" id="KW-0520">NAD</keyword>
<reference evidence="16" key="1">
    <citation type="submission" date="2022-07" db="EMBL/GenBank/DDBJ databases">
        <title>Phylogenomic reconstructions and comparative analyses of Kickxellomycotina fungi.</title>
        <authorList>
            <person name="Reynolds N.K."/>
            <person name="Stajich J.E."/>
            <person name="Barry K."/>
            <person name="Grigoriev I.V."/>
            <person name="Crous P."/>
            <person name="Smith M.E."/>
        </authorList>
    </citation>
    <scope>NUCLEOTIDE SEQUENCE</scope>
    <source>
        <strain evidence="16">NBRC 105414</strain>
    </source>
</reference>
<keyword evidence="8 14" id="KW-0560">Oxidoreductase</keyword>
<feature type="binding site" evidence="13">
    <location>
        <position position="122"/>
    </location>
    <ligand>
        <name>FAD</name>
        <dbReference type="ChEBI" id="CHEBI:57692"/>
    </ligand>
</feature>
<dbReference type="EC" id="1.6.2.2" evidence="14"/>
<evidence type="ECO:0000259" key="15">
    <source>
        <dbReference type="PROSITE" id="PS51384"/>
    </source>
</evidence>
<name>A0A9W8HDD6_9FUNG</name>
<dbReference type="OrthoDB" id="432685at2759"/>
<evidence type="ECO:0000313" key="16">
    <source>
        <dbReference type="EMBL" id="KAJ2783675.1"/>
    </source>
</evidence>
<evidence type="ECO:0000256" key="12">
    <source>
        <dbReference type="ARBA" id="ARBA00047682"/>
    </source>
</evidence>
<dbReference type="FunFam" id="3.40.50.80:FF:000009">
    <property type="entry name" value="NADH-cytochrome b5 reductase"/>
    <property type="match status" value="1"/>
</dbReference>
<comment type="cofactor">
    <cofactor evidence="1 13 14">
        <name>FAD</name>
        <dbReference type="ChEBI" id="CHEBI:57692"/>
    </cofactor>
</comment>
<dbReference type="Gene3D" id="3.40.50.80">
    <property type="entry name" value="Nucleotide-binding domain of ferredoxin-NADP reductase (FNR) module"/>
    <property type="match status" value="1"/>
</dbReference>
<keyword evidence="6 13" id="KW-0274">FAD</keyword>
<dbReference type="Proteomes" id="UP001140217">
    <property type="component" value="Unassembled WGS sequence"/>
</dbReference>
<evidence type="ECO:0000256" key="6">
    <source>
        <dbReference type="ARBA" id="ARBA00022827"/>
    </source>
</evidence>
<accession>A0A9W8HDD6</accession>
<feature type="binding site" evidence="13">
    <location>
        <position position="147"/>
    </location>
    <ligand>
        <name>FAD</name>
        <dbReference type="ChEBI" id="CHEBI:57692"/>
    </ligand>
</feature>
<comment type="caution">
    <text evidence="16">The sequence shown here is derived from an EMBL/GenBank/DDBJ whole genome shotgun (WGS) entry which is preliminary data.</text>
</comment>
<dbReference type="PANTHER" id="PTHR19370:SF171">
    <property type="entry name" value="NADH-CYTOCHROME B5 REDUCTASE 2"/>
    <property type="match status" value="1"/>
</dbReference>
<dbReference type="SUPFAM" id="SSF52343">
    <property type="entry name" value="Ferredoxin reductase-like, C-terminal NADP-linked domain"/>
    <property type="match status" value="1"/>
</dbReference>
<feature type="binding site" evidence="13">
    <location>
        <position position="188"/>
    </location>
    <ligand>
        <name>FAD</name>
        <dbReference type="ChEBI" id="CHEBI:57692"/>
    </ligand>
</feature>
<evidence type="ECO:0000256" key="3">
    <source>
        <dbReference type="ARBA" id="ARBA00006105"/>
    </source>
</evidence>
<comment type="subcellular location">
    <subcellularLocation>
        <location evidence="2">Mitochondrion outer membrane</location>
        <topology evidence="2">Single-pass membrane protein</topology>
    </subcellularLocation>
</comment>
<evidence type="ECO:0000256" key="8">
    <source>
        <dbReference type="ARBA" id="ARBA00023002"/>
    </source>
</evidence>
<dbReference type="GO" id="GO:0090524">
    <property type="term" value="F:cytochrome-b5 reductase activity, acting on NADH"/>
    <property type="evidence" value="ECO:0007669"/>
    <property type="project" value="UniProtKB-EC"/>
</dbReference>
<dbReference type="PROSITE" id="PS51384">
    <property type="entry name" value="FAD_FR"/>
    <property type="match status" value="1"/>
</dbReference>
<protein>
    <recommendedName>
        <fullName evidence="14">NADH-cytochrome b5 reductase</fullName>
        <ecNumber evidence="14">1.6.2.2</ecNumber>
    </recommendedName>
</protein>
<dbReference type="PANTHER" id="PTHR19370">
    <property type="entry name" value="NADH-CYTOCHROME B5 REDUCTASE"/>
    <property type="match status" value="1"/>
</dbReference>
<dbReference type="Pfam" id="PF00175">
    <property type="entry name" value="NAD_binding_1"/>
    <property type="match status" value="1"/>
</dbReference>
<dbReference type="AlphaFoldDB" id="A0A9W8HDD6"/>
<evidence type="ECO:0000256" key="14">
    <source>
        <dbReference type="RuleBase" id="RU361226"/>
    </source>
</evidence>
<dbReference type="InterPro" id="IPR039261">
    <property type="entry name" value="FNR_nucleotide-bd"/>
</dbReference>
<keyword evidence="17" id="KW-1185">Reference proteome</keyword>
<dbReference type="FunFam" id="2.40.30.10:FF:000069">
    <property type="entry name" value="NADH-cytochrome b5 reductase"/>
    <property type="match status" value="1"/>
</dbReference>
<evidence type="ECO:0000256" key="9">
    <source>
        <dbReference type="ARBA" id="ARBA00023027"/>
    </source>
</evidence>
<keyword evidence="5" id="KW-0812">Transmembrane</keyword>
<gene>
    <name evidence="16" type="ORF">H4R18_001585</name>
</gene>
<feature type="binding site" evidence="13">
    <location>
        <position position="146"/>
    </location>
    <ligand>
        <name>FAD</name>
        <dbReference type="ChEBI" id="CHEBI:57692"/>
    </ligand>
</feature>
<dbReference type="InterPro" id="IPR001433">
    <property type="entry name" value="OxRdtase_FAD/NAD-bd"/>
</dbReference>
<organism evidence="16 17">
    <name type="scientific">Coemansia javaensis</name>
    <dbReference type="NCBI Taxonomy" id="2761396"/>
    <lineage>
        <taxon>Eukaryota</taxon>
        <taxon>Fungi</taxon>
        <taxon>Fungi incertae sedis</taxon>
        <taxon>Zoopagomycota</taxon>
        <taxon>Kickxellomycotina</taxon>
        <taxon>Kickxellomycetes</taxon>
        <taxon>Kickxellales</taxon>
        <taxon>Kickxellaceae</taxon>
        <taxon>Coemansia</taxon>
    </lineage>
</organism>
<comment type="similarity">
    <text evidence="3 14">Belongs to the flavoprotein pyridine nucleotide cytochrome reductase family.</text>
</comment>
<feature type="binding site" evidence="13">
    <location>
        <position position="139"/>
    </location>
    <ligand>
        <name>FAD</name>
        <dbReference type="ChEBI" id="CHEBI:57692"/>
    </ligand>
</feature>
<dbReference type="InterPro" id="IPR017927">
    <property type="entry name" value="FAD-bd_FR_type"/>
</dbReference>
<dbReference type="InterPro" id="IPR001709">
    <property type="entry name" value="Flavoprot_Pyr_Nucl_cyt_Rdtase"/>
</dbReference>
<keyword evidence="7" id="KW-1133">Transmembrane helix</keyword>